<dbReference type="RefSeq" id="WP_275417324.1">
    <property type="nucleotide sequence ID" value="NZ_CP106878.1"/>
</dbReference>
<keyword evidence="1" id="KW-0645">Protease</keyword>
<accession>A0A9E8RW17</accession>
<dbReference type="NCBIfam" id="TIGR02841">
    <property type="entry name" value="spore_YyaC"/>
    <property type="match status" value="1"/>
</dbReference>
<dbReference type="Proteomes" id="UP001164718">
    <property type="component" value="Chromosome"/>
</dbReference>
<dbReference type="InterPro" id="IPR023430">
    <property type="entry name" value="Pept_HybD-like_dom_sf"/>
</dbReference>
<evidence type="ECO:0000313" key="2">
    <source>
        <dbReference type="Proteomes" id="UP001164718"/>
    </source>
</evidence>
<dbReference type="Pfam" id="PF06866">
    <property type="entry name" value="DUF1256"/>
    <property type="match status" value="1"/>
</dbReference>
<keyword evidence="1" id="KW-0378">Hydrolase</keyword>
<evidence type="ECO:0000313" key="1">
    <source>
        <dbReference type="EMBL" id="WAA09543.1"/>
    </source>
</evidence>
<reference evidence="1" key="1">
    <citation type="submission" date="2022-09" db="EMBL/GenBank/DDBJ databases">
        <title>Complete Genomes of Fervidibacillus albus and Fervidibacillus halotolerans isolated from tidal flat sediments.</title>
        <authorList>
            <person name="Kwon K.K."/>
            <person name="Yang S.-H."/>
            <person name="Park M.J."/>
            <person name="Oh H.-M."/>
        </authorList>
    </citation>
    <scope>NUCLEOTIDE SEQUENCE</scope>
    <source>
        <strain evidence="1">MEBiC13591</strain>
    </source>
</reference>
<dbReference type="KEGG" id="faf:OE104_13595"/>
<organism evidence="1 2">
    <name type="scientific">Fervidibacillus albus</name>
    <dbReference type="NCBI Taxonomy" id="2980026"/>
    <lineage>
        <taxon>Bacteria</taxon>
        <taxon>Bacillati</taxon>
        <taxon>Bacillota</taxon>
        <taxon>Bacilli</taxon>
        <taxon>Bacillales</taxon>
        <taxon>Bacillaceae</taxon>
        <taxon>Fervidibacillus</taxon>
    </lineage>
</organism>
<dbReference type="SUPFAM" id="SSF53163">
    <property type="entry name" value="HybD-like"/>
    <property type="match status" value="1"/>
</dbReference>
<proteinExistence type="predicted"/>
<dbReference type="GO" id="GO:0006508">
    <property type="term" value="P:proteolysis"/>
    <property type="evidence" value="ECO:0007669"/>
    <property type="project" value="UniProtKB-KW"/>
</dbReference>
<gene>
    <name evidence="1" type="primary">yyaC</name>
    <name evidence="1" type="ORF">OE104_13595</name>
</gene>
<dbReference type="AlphaFoldDB" id="A0A9E8RW17"/>
<sequence length="214" mass="23541">MFRPFSNKRLEVVIHENNPFASLELANAIRALVPENRSKRIVVICIGTDRSTGDSLGPLVGSFLQEKRLPTHYSVFGTLDEPVHAVNLVDRIKDIDDRYPHAFKLAVDACLGRSQHVGTIYCKDGPVKPGAGVNKTLPPVGDAHITGIVNVAGFMEYVVLQNTRLHLVMKLAKTIADGIYKASVLSEWERRNSVHFSKRDSSLQSGNLTLGNNA</sequence>
<name>A0A9E8RW17_9BACI</name>
<dbReference type="EMBL" id="CP106878">
    <property type="protein sequence ID" value="WAA09543.1"/>
    <property type="molecule type" value="Genomic_DNA"/>
</dbReference>
<keyword evidence="2" id="KW-1185">Reference proteome</keyword>
<protein>
    <submittedName>
        <fullName evidence="1">Spore protease YyaC</fullName>
    </submittedName>
</protein>
<dbReference type="InterPro" id="IPR009665">
    <property type="entry name" value="YyaC"/>
</dbReference>
<dbReference type="GO" id="GO:0008233">
    <property type="term" value="F:peptidase activity"/>
    <property type="evidence" value="ECO:0007669"/>
    <property type="project" value="UniProtKB-KW"/>
</dbReference>